<dbReference type="SMART" id="SM00174">
    <property type="entry name" value="RHO"/>
    <property type="match status" value="1"/>
</dbReference>
<dbReference type="STRING" id="1071381.G8BY37"/>
<reference evidence="11 12" key="1">
    <citation type="journal article" date="2011" name="Proc. Natl. Acad. Sci. U.S.A.">
        <title>Evolutionary erosion of yeast sex chromosomes by mating-type switching accidents.</title>
        <authorList>
            <person name="Gordon J.L."/>
            <person name="Armisen D."/>
            <person name="Proux-Wera E."/>
            <person name="Oheigeartaigh S.S."/>
            <person name="Byrne K.P."/>
            <person name="Wolfe K.H."/>
        </authorList>
    </citation>
    <scope>NUCLEOTIDE SEQUENCE [LARGE SCALE GENOMIC DNA]</scope>
    <source>
        <strain evidence="12">ATCC 24235 / CBS 4417 / NBRC 1672 / NRRL Y-8282 / UCD 70-5</strain>
    </source>
</reference>
<proteinExistence type="inferred from homology"/>
<dbReference type="PROSITE" id="PS51419">
    <property type="entry name" value="RAB"/>
    <property type="match status" value="1"/>
</dbReference>
<dbReference type="Proteomes" id="UP000005666">
    <property type="component" value="Chromosome 9"/>
</dbReference>
<organism evidence="11 12">
    <name type="scientific">Tetrapisispora phaffii (strain ATCC 24235 / CBS 4417 / NBRC 1672 / NRRL Y-8282 / UCD 70-5)</name>
    <name type="common">Yeast</name>
    <name type="synonym">Fabospora phaffii</name>
    <dbReference type="NCBI Taxonomy" id="1071381"/>
    <lineage>
        <taxon>Eukaryota</taxon>
        <taxon>Fungi</taxon>
        <taxon>Dikarya</taxon>
        <taxon>Ascomycota</taxon>
        <taxon>Saccharomycotina</taxon>
        <taxon>Saccharomycetes</taxon>
        <taxon>Saccharomycetales</taxon>
        <taxon>Saccharomycetaceae</taxon>
        <taxon>Tetrapisispora</taxon>
    </lineage>
</organism>
<evidence type="ECO:0000256" key="7">
    <source>
        <dbReference type="ARBA" id="ARBA00023136"/>
    </source>
</evidence>
<accession>G8BY37</accession>
<dbReference type="HOGENOM" id="CLU_041217_21_2_1"/>
<evidence type="ECO:0000256" key="5">
    <source>
        <dbReference type="ARBA" id="ARBA00022741"/>
    </source>
</evidence>
<dbReference type="Pfam" id="PF00071">
    <property type="entry name" value="Ras"/>
    <property type="match status" value="1"/>
</dbReference>
<dbReference type="PANTHER" id="PTHR24072">
    <property type="entry name" value="RHO FAMILY GTPASE"/>
    <property type="match status" value="1"/>
</dbReference>
<dbReference type="AlphaFoldDB" id="G8BY37"/>
<dbReference type="CDD" id="cd00157">
    <property type="entry name" value="Rho"/>
    <property type="match status" value="1"/>
</dbReference>
<dbReference type="eggNOG" id="KOG0393">
    <property type="taxonomic scope" value="Eukaryota"/>
</dbReference>
<keyword evidence="6" id="KW-0342">GTP-binding</keyword>
<dbReference type="KEGG" id="tpf:TPHA_0I03140"/>
<dbReference type="PRINTS" id="PR00449">
    <property type="entry name" value="RASTRNSFRMNG"/>
</dbReference>
<dbReference type="PROSITE" id="PS51420">
    <property type="entry name" value="RHO"/>
    <property type="match status" value="1"/>
</dbReference>
<evidence type="ECO:0000256" key="1">
    <source>
        <dbReference type="ARBA" id="ARBA00004342"/>
    </source>
</evidence>
<keyword evidence="5" id="KW-0547">Nucleotide-binding</keyword>
<dbReference type="NCBIfam" id="TIGR00231">
    <property type="entry name" value="small_GTP"/>
    <property type="match status" value="1"/>
</dbReference>
<keyword evidence="12" id="KW-1185">Reference proteome</keyword>
<dbReference type="SMART" id="SM00173">
    <property type="entry name" value="RAS"/>
    <property type="match status" value="1"/>
</dbReference>
<dbReference type="GO" id="GO:0003924">
    <property type="term" value="F:GTPase activity"/>
    <property type="evidence" value="ECO:0007669"/>
    <property type="project" value="InterPro"/>
</dbReference>
<dbReference type="PROSITE" id="PS51421">
    <property type="entry name" value="RAS"/>
    <property type="match status" value="1"/>
</dbReference>
<dbReference type="InterPro" id="IPR027417">
    <property type="entry name" value="P-loop_NTPase"/>
</dbReference>
<keyword evidence="9" id="KW-0636">Prenylation</keyword>
<dbReference type="GO" id="GO:0007264">
    <property type="term" value="P:small GTPase-mediated signal transduction"/>
    <property type="evidence" value="ECO:0007669"/>
    <property type="project" value="InterPro"/>
</dbReference>
<protein>
    <recommendedName>
        <fullName evidence="10">GTP-binding protein RHO4</fullName>
    </recommendedName>
</protein>
<keyword evidence="4" id="KW-0488">Methylation</keyword>
<comment type="subcellular location">
    <subcellularLocation>
        <location evidence="1">Cell membrane</location>
        <topology evidence="1">Lipid-anchor</topology>
        <orientation evidence="1">Cytoplasmic side</orientation>
    </subcellularLocation>
</comment>
<dbReference type="GO" id="GO:0005525">
    <property type="term" value="F:GTP binding"/>
    <property type="evidence" value="ECO:0007669"/>
    <property type="project" value="UniProtKB-KW"/>
</dbReference>
<keyword evidence="8" id="KW-0449">Lipoprotein</keyword>
<keyword evidence="7" id="KW-0472">Membrane</keyword>
<evidence type="ECO:0000256" key="10">
    <source>
        <dbReference type="ARBA" id="ARBA00067969"/>
    </source>
</evidence>
<dbReference type="Gene3D" id="3.40.50.300">
    <property type="entry name" value="P-loop containing nucleotide triphosphate hydrolases"/>
    <property type="match status" value="1"/>
</dbReference>
<dbReference type="GeneID" id="11534343"/>
<dbReference type="GO" id="GO:0005886">
    <property type="term" value="C:plasma membrane"/>
    <property type="evidence" value="ECO:0007669"/>
    <property type="project" value="UniProtKB-SubCell"/>
</dbReference>
<dbReference type="SUPFAM" id="SSF52540">
    <property type="entry name" value="P-loop containing nucleoside triphosphate hydrolases"/>
    <property type="match status" value="1"/>
</dbReference>
<dbReference type="FunFam" id="3.40.50.300:FF:000983">
    <property type="entry name" value="Rho family GTPase"/>
    <property type="match status" value="1"/>
</dbReference>
<dbReference type="SMART" id="SM00175">
    <property type="entry name" value="RAB"/>
    <property type="match status" value="1"/>
</dbReference>
<dbReference type="RefSeq" id="XP_003687249.1">
    <property type="nucleotide sequence ID" value="XM_003687201.1"/>
</dbReference>
<evidence type="ECO:0000256" key="3">
    <source>
        <dbReference type="ARBA" id="ARBA00022475"/>
    </source>
</evidence>
<evidence type="ECO:0000256" key="4">
    <source>
        <dbReference type="ARBA" id="ARBA00022481"/>
    </source>
</evidence>
<evidence type="ECO:0000256" key="8">
    <source>
        <dbReference type="ARBA" id="ARBA00023288"/>
    </source>
</evidence>
<dbReference type="OrthoDB" id="8830751at2759"/>
<keyword evidence="3" id="KW-1003">Cell membrane</keyword>
<gene>
    <name evidence="11" type="primary">TPHA0I03140</name>
    <name evidence="11" type="ordered locus">TPHA_0I03140</name>
</gene>
<evidence type="ECO:0000313" key="11">
    <source>
        <dbReference type="EMBL" id="CCE64815.1"/>
    </source>
</evidence>
<dbReference type="InterPro" id="IPR003578">
    <property type="entry name" value="Small_GTPase_Rho"/>
</dbReference>
<name>G8BY37_TETPH</name>
<evidence type="ECO:0000256" key="9">
    <source>
        <dbReference type="ARBA" id="ARBA00023289"/>
    </source>
</evidence>
<dbReference type="EMBL" id="HE612864">
    <property type="protein sequence ID" value="CCE64815.1"/>
    <property type="molecule type" value="Genomic_DNA"/>
</dbReference>
<evidence type="ECO:0000256" key="2">
    <source>
        <dbReference type="ARBA" id="ARBA00010142"/>
    </source>
</evidence>
<dbReference type="InterPro" id="IPR001806">
    <property type="entry name" value="Small_GTPase"/>
</dbReference>
<sequence length="219" mass="24913">MEEIKLTDTSFSSNTSTHNDFRYNKKLVIVGDAYTGKTALLVACRSNQFSPVYVPTVFDCGSKLFNFEDKKVDMRFWDTSGKDDYIRLRPLSYPNSHVVLLCYSIDSRESLNNVIEKWSSEVFHYCKKNASILLVGCKVDLRNDPDTIAKLKLQNTVSISKEEGIRAAEEIGAIQHIETSALTGYGIKELFEEAVKVTMTDSNVVRKRKKLRICRCTIM</sequence>
<comment type="similarity">
    <text evidence="2">Belongs to the small GTPase superfamily. Rho family.</text>
</comment>
<evidence type="ECO:0000256" key="6">
    <source>
        <dbReference type="ARBA" id="ARBA00023134"/>
    </source>
</evidence>
<dbReference type="InterPro" id="IPR005225">
    <property type="entry name" value="Small_GTP-bd"/>
</dbReference>
<evidence type="ECO:0000313" key="12">
    <source>
        <dbReference type="Proteomes" id="UP000005666"/>
    </source>
</evidence>